<evidence type="ECO:0000313" key="4">
    <source>
        <dbReference type="Proteomes" id="UP001597283"/>
    </source>
</evidence>
<dbReference type="InterPro" id="IPR006119">
    <property type="entry name" value="Resolv_N"/>
</dbReference>
<evidence type="ECO:0000259" key="2">
    <source>
        <dbReference type="PROSITE" id="PS51737"/>
    </source>
</evidence>
<dbReference type="InterPro" id="IPR011109">
    <property type="entry name" value="DNA_bind_recombinase_dom"/>
</dbReference>
<dbReference type="Gene3D" id="3.90.1750.20">
    <property type="entry name" value="Putative Large Serine Recombinase, Chain B, Domain 2"/>
    <property type="match status" value="1"/>
</dbReference>
<evidence type="ECO:0000313" key="3">
    <source>
        <dbReference type="EMBL" id="MFD1789639.1"/>
    </source>
</evidence>
<evidence type="ECO:0000259" key="1">
    <source>
        <dbReference type="PROSITE" id="PS51736"/>
    </source>
</evidence>
<gene>
    <name evidence="3" type="ORF">ACFSC3_18955</name>
</gene>
<dbReference type="Pfam" id="PF13408">
    <property type="entry name" value="Zn_ribbon_recom"/>
    <property type="match status" value="1"/>
</dbReference>
<dbReference type="Gene3D" id="3.40.50.1390">
    <property type="entry name" value="Resolvase, N-terminal catalytic domain"/>
    <property type="match status" value="1"/>
</dbReference>
<feature type="domain" description="Recombinase" evidence="2">
    <location>
        <begin position="155"/>
        <end position="300"/>
    </location>
</feature>
<dbReference type="PROSITE" id="PS51737">
    <property type="entry name" value="RECOMBINASE_DNA_BIND"/>
    <property type="match status" value="1"/>
</dbReference>
<dbReference type="RefSeq" id="WP_380941737.1">
    <property type="nucleotide sequence ID" value="NZ_JBHUFC010000023.1"/>
</dbReference>
<dbReference type="PANTHER" id="PTHR30461">
    <property type="entry name" value="DNA-INVERTASE FROM LAMBDOID PROPHAGE"/>
    <property type="match status" value="1"/>
</dbReference>
<dbReference type="SMART" id="SM00857">
    <property type="entry name" value="Resolvase"/>
    <property type="match status" value="1"/>
</dbReference>
<keyword evidence="4" id="KW-1185">Reference proteome</keyword>
<comment type="caution">
    <text evidence="3">The sequence shown here is derived from an EMBL/GenBank/DDBJ whole genome shotgun (WGS) entry which is preliminary data.</text>
</comment>
<dbReference type="InterPro" id="IPR036162">
    <property type="entry name" value="Resolvase-like_N_sf"/>
</dbReference>
<dbReference type="InterPro" id="IPR025827">
    <property type="entry name" value="Zn_ribbon_recom_dom"/>
</dbReference>
<organism evidence="3 4">
    <name type="scientific">Sphingomonas floccifaciens</name>
    <dbReference type="NCBI Taxonomy" id="1844115"/>
    <lineage>
        <taxon>Bacteria</taxon>
        <taxon>Pseudomonadati</taxon>
        <taxon>Pseudomonadota</taxon>
        <taxon>Alphaproteobacteria</taxon>
        <taxon>Sphingomonadales</taxon>
        <taxon>Sphingomonadaceae</taxon>
        <taxon>Sphingomonas</taxon>
    </lineage>
</organism>
<dbReference type="Pfam" id="PF07508">
    <property type="entry name" value="Recombinase"/>
    <property type="match status" value="1"/>
</dbReference>
<feature type="domain" description="Resolvase/invertase-type recombinase catalytic" evidence="1">
    <location>
        <begin position="8"/>
        <end position="161"/>
    </location>
</feature>
<dbReference type="PANTHER" id="PTHR30461:SF23">
    <property type="entry name" value="DNA RECOMBINASE-RELATED"/>
    <property type="match status" value="1"/>
</dbReference>
<sequence length="554" mass="61331">MFNQSIKRIAVYGRHSTAMQNASSSADQVTSCAKLVDYLGGAVVDTWVDPEQSGYRRDRPGLKRLICAVEAGEIDVIVCEALDRLARDAEDVAWLGKKLSFHRVQLHTVSEGHVDEIKFAVAGLLGAIFLKHLIDKTVRGMEAAVLAGRFAGGRAYGFKRVVRLDARGELIRGLLEIDENQAGIVRRIYTEFAAGHSSIQIAKSLNEDGIPGPRGGQWNASTIRGDPKKAVGILNNPLYIGRLVWGRRQWRRNPDSEMRERRYRLRDQSEWVEVAVPDLRIIDDRLWNAVHTEIEQRQRPQAEAPLGRQNRKKHLLSGLIRCSVCGSNYTISGKDYYRCAGQKERGTCGNTVSVRKAPLEHGTLAVFQHHLFTPDHARIFADEFARELNRLTRHTERRDDALSDRLAVVMAEIANLGANMLAGVISETLTTLLVERESEKQRLEAQIQLQPKIETIALPPPADLTRLFAEKAQRLTEALNEEMVRGEAAEILSGLIESVTIYPGENGSAEAEVVAKVADLAAWAINDNAAPRGGVGCSMAVVAGTGFEPVTFRL</sequence>
<proteinExistence type="predicted"/>
<dbReference type="EMBL" id="JBHUFC010000023">
    <property type="protein sequence ID" value="MFD1789639.1"/>
    <property type="molecule type" value="Genomic_DNA"/>
</dbReference>
<accession>A0ABW4NJE9</accession>
<dbReference type="PROSITE" id="PS51736">
    <property type="entry name" value="RECOMBINASES_3"/>
    <property type="match status" value="1"/>
</dbReference>
<dbReference type="SUPFAM" id="SSF53041">
    <property type="entry name" value="Resolvase-like"/>
    <property type="match status" value="1"/>
</dbReference>
<dbReference type="InterPro" id="IPR050639">
    <property type="entry name" value="SSR_resolvase"/>
</dbReference>
<dbReference type="CDD" id="cd00338">
    <property type="entry name" value="Ser_Recombinase"/>
    <property type="match status" value="1"/>
</dbReference>
<dbReference type="Pfam" id="PF00239">
    <property type="entry name" value="Resolvase"/>
    <property type="match status" value="1"/>
</dbReference>
<dbReference type="InterPro" id="IPR038109">
    <property type="entry name" value="DNA_bind_recomb_sf"/>
</dbReference>
<dbReference type="Proteomes" id="UP001597283">
    <property type="component" value="Unassembled WGS sequence"/>
</dbReference>
<name>A0ABW4NJE9_9SPHN</name>
<protein>
    <submittedName>
        <fullName evidence="3">Recombinase family protein</fullName>
    </submittedName>
</protein>
<reference evidence="4" key="1">
    <citation type="journal article" date="2019" name="Int. J. Syst. Evol. Microbiol.">
        <title>The Global Catalogue of Microorganisms (GCM) 10K type strain sequencing project: providing services to taxonomists for standard genome sequencing and annotation.</title>
        <authorList>
            <consortium name="The Broad Institute Genomics Platform"/>
            <consortium name="The Broad Institute Genome Sequencing Center for Infectious Disease"/>
            <person name="Wu L."/>
            <person name="Ma J."/>
        </authorList>
    </citation>
    <scope>NUCLEOTIDE SEQUENCE [LARGE SCALE GENOMIC DNA]</scope>
    <source>
        <strain evidence="4">Q85</strain>
    </source>
</reference>